<keyword evidence="11" id="KW-0378">Hydrolase</keyword>
<evidence type="ECO:0000256" key="3">
    <source>
        <dbReference type="ARBA" id="ARBA00022769"/>
    </source>
</evidence>
<evidence type="ECO:0000313" key="11">
    <source>
        <dbReference type="EMBL" id="MBU2787362.1"/>
    </source>
</evidence>
<dbReference type="Pfam" id="PF01541">
    <property type="entry name" value="GIY-YIG"/>
    <property type="match status" value="1"/>
</dbReference>
<dbReference type="SMART" id="SM00465">
    <property type="entry name" value="GIYc"/>
    <property type="match status" value="1"/>
</dbReference>
<dbReference type="Pfam" id="PF08459">
    <property type="entry name" value="UvrC_RNaseH_dom"/>
    <property type="match status" value="1"/>
</dbReference>
<comment type="caution">
    <text evidence="11">The sequence shown here is derived from an EMBL/GenBank/DDBJ whole genome shotgun (WGS) entry which is preliminary data.</text>
</comment>
<dbReference type="CDD" id="cd10434">
    <property type="entry name" value="GIY-YIG_UvrC_Cho"/>
    <property type="match status" value="1"/>
</dbReference>
<accession>A0AAE2YNQ3</accession>
<comment type="subcellular location">
    <subcellularLocation>
        <location evidence="7">Cytoplasm</location>
    </subcellularLocation>
</comment>
<dbReference type="Pfam" id="PF02151">
    <property type="entry name" value="UVR"/>
    <property type="match status" value="1"/>
</dbReference>
<dbReference type="GO" id="GO:0005737">
    <property type="term" value="C:cytoplasm"/>
    <property type="evidence" value="ECO:0007669"/>
    <property type="project" value="UniProtKB-SubCell"/>
</dbReference>
<dbReference type="GO" id="GO:0006289">
    <property type="term" value="P:nucleotide-excision repair"/>
    <property type="evidence" value="ECO:0007669"/>
    <property type="project" value="UniProtKB-UniRule"/>
</dbReference>
<dbReference type="Pfam" id="PF22920">
    <property type="entry name" value="UvrC_RNaseH"/>
    <property type="match status" value="1"/>
</dbReference>
<reference evidence="11" key="1">
    <citation type="journal article" date="2021" name="ISME J.">
        <title>Genomic evolution of the class Acidithiobacillia: deep-branching Proteobacteria living in extreme acidic conditions.</title>
        <authorList>
            <person name="Moya-Beltran A."/>
            <person name="Beard S."/>
            <person name="Rojas-Villalobos C."/>
            <person name="Issotta F."/>
            <person name="Gallardo Y."/>
            <person name="Ulloa R."/>
            <person name="Giaveno A."/>
            <person name="Degli Esposti M."/>
            <person name="Johnson D.B."/>
            <person name="Quatrini R."/>
        </authorList>
    </citation>
    <scope>NUCLEOTIDE SEQUENCE</scope>
    <source>
        <strain evidence="11">VAN18-1</strain>
    </source>
</reference>
<dbReference type="InterPro" id="IPR050066">
    <property type="entry name" value="UvrABC_protein_C"/>
</dbReference>
<organism evidence="11 12">
    <name type="scientific">Igneacidithiobacillus copahuensis</name>
    <dbReference type="NCBI Taxonomy" id="2724909"/>
    <lineage>
        <taxon>Bacteria</taxon>
        <taxon>Pseudomonadati</taxon>
        <taxon>Pseudomonadota</taxon>
        <taxon>Acidithiobacillia</taxon>
        <taxon>Acidithiobacillales</taxon>
        <taxon>Acidithiobacillaceae</taxon>
        <taxon>Igneacidithiobacillus</taxon>
    </lineage>
</organism>
<dbReference type="FunFam" id="3.30.420.340:FF:000001">
    <property type="entry name" value="UvrABC system protein C"/>
    <property type="match status" value="1"/>
</dbReference>
<dbReference type="NCBIfam" id="NF001824">
    <property type="entry name" value="PRK00558.1-5"/>
    <property type="match status" value="1"/>
</dbReference>
<dbReference type="Pfam" id="PF14520">
    <property type="entry name" value="HHH_5"/>
    <property type="match status" value="1"/>
</dbReference>
<dbReference type="SUPFAM" id="SSF46600">
    <property type="entry name" value="C-terminal UvrC-binding domain of UvrB"/>
    <property type="match status" value="1"/>
</dbReference>
<dbReference type="Gene3D" id="3.40.1440.10">
    <property type="entry name" value="GIY-YIG endonuclease"/>
    <property type="match status" value="1"/>
</dbReference>
<dbReference type="InterPro" id="IPR010994">
    <property type="entry name" value="RuvA_2-like"/>
</dbReference>
<comment type="subunit">
    <text evidence="7">Interacts with UvrB in an incision complex.</text>
</comment>
<proteinExistence type="inferred from homology"/>
<dbReference type="HAMAP" id="MF_00203">
    <property type="entry name" value="UvrC"/>
    <property type="match status" value="1"/>
</dbReference>
<dbReference type="InterPro" id="IPR004791">
    <property type="entry name" value="UvrC"/>
</dbReference>
<dbReference type="GO" id="GO:0003677">
    <property type="term" value="F:DNA binding"/>
    <property type="evidence" value="ECO:0007669"/>
    <property type="project" value="UniProtKB-UniRule"/>
</dbReference>
<gene>
    <name evidence="7 11" type="primary">uvrC</name>
    <name evidence="11" type="ORF">HFQ13_03910</name>
</gene>
<dbReference type="Proteomes" id="UP001197378">
    <property type="component" value="Unassembled WGS sequence"/>
</dbReference>
<keyword evidence="1 7" id="KW-0963">Cytoplasm</keyword>
<dbReference type="InterPro" id="IPR047296">
    <property type="entry name" value="GIY-YIG_UvrC_Cho"/>
</dbReference>
<evidence type="ECO:0000256" key="5">
    <source>
        <dbReference type="ARBA" id="ARBA00023204"/>
    </source>
</evidence>
<dbReference type="RefSeq" id="WP_215871933.1">
    <property type="nucleotide sequence ID" value="NZ_JAAXYO010000039.1"/>
</dbReference>
<keyword evidence="5 7" id="KW-0234">DNA repair</keyword>
<name>A0AAE2YNQ3_9PROT</name>
<dbReference type="PROSITE" id="PS50165">
    <property type="entry name" value="UVRC"/>
    <property type="match status" value="1"/>
</dbReference>
<evidence type="ECO:0000256" key="7">
    <source>
        <dbReference type="HAMAP-Rule" id="MF_00203"/>
    </source>
</evidence>
<evidence type="ECO:0000313" key="12">
    <source>
        <dbReference type="Proteomes" id="UP001197378"/>
    </source>
</evidence>
<dbReference type="InterPro" id="IPR001162">
    <property type="entry name" value="UvrC_RNase_H_dom"/>
</dbReference>
<evidence type="ECO:0000259" key="8">
    <source>
        <dbReference type="PROSITE" id="PS50151"/>
    </source>
</evidence>
<evidence type="ECO:0000259" key="10">
    <source>
        <dbReference type="PROSITE" id="PS50165"/>
    </source>
</evidence>
<comment type="similarity">
    <text evidence="7">Belongs to the UvrC family.</text>
</comment>
<evidence type="ECO:0000256" key="6">
    <source>
        <dbReference type="ARBA" id="ARBA00023236"/>
    </source>
</evidence>
<dbReference type="InterPro" id="IPR000305">
    <property type="entry name" value="GIY-YIG_endonuc"/>
</dbReference>
<comment type="function">
    <text evidence="7">The UvrABC repair system catalyzes the recognition and processing of DNA lesions. UvrC both incises the 5' and 3' sides of the lesion. The N-terminal half is responsible for the 3' incision and the C-terminal half is responsible for the 5' incision.</text>
</comment>
<dbReference type="InterPro" id="IPR001943">
    <property type="entry name" value="UVR_dom"/>
</dbReference>
<dbReference type="Gene3D" id="1.10.150.20">
    <property type="entry name" value="5' to 3' exonuclease, C-terminal subdomain"/>
    <property type="match status" value="1"/>
</dbReference>
<dbReference type="PROSITE" id="PS50151">
    <property type="entry name" value="UVR"/>
    <property type="match status" value="1"/>
</dbReference>
<dbReference type="FunFam" id="4.10.860.10:FF:000002">
    <property type="entry name" value="UvrABC system protein C"/>
    <property type="match status" value="1"/>
</dbReference>
<dbReference type="SUPFAM" id="SSF82771">
    <property type="entry name" value="GIY-YIG endonuclease"/>
    <property type="match status" value="1"/>
</dbReference>
<evidence type="ECO:0000259" key="9">
    <source>
        <dbReference type="PROSITE" id="PS50164"/>
    </source>
</evidence>
<dbReference type="Gene3D" id="3.30.420.340">
    <property type="entry name" value="UvrC, RNAse H endonuclease domain"/>
    <property type="match status" value="1"/>
</dbReference>
<dbReference type="SUPFAM" id="SSF47781">
    <property type="entry name" value="RuvA domain 2-like"/>
    <property type="match status" value="1"/>
</dbReference>
<keyword evidence="3 7" id="KW-0228">DNA excision</keyword>
<feature type="domain" description="GIY-YIG" evidence="9">
    <location>
        <begin position="32"/>
        <end position="110"/>
    </location>
</feature>
<evidence type="ECO:0000256" key="2">
    <source>
        <dbReference type="ARBA" id="ARBA00022763"/>
    </source>
</evidence>
<feature type="domain" description="UVR" evidence="8">
    <location>
        <begin position="220"/>
        <end position="255"/>
    </location>
</feature>
<dbReference type="Gene3D" id="4.10.860.10">
    <property type="entry name" value="UVR domain"/>
    <property type="match status" value="1"/>
</dbReference>
<dbReference type="PROSITE" id="PS50164">
    <property type="entry name" value="GIY_YIG"/>
    <property type="match status" value="1"/>
</dbReference>
<dbReference type="InterPro" id="IPR036876">
    <property type="entry name" value="UVR_dom_sf"/>
</dbReference>
<dbReference type="EMBL" id="JAAXYO010000039">
    <property type="protein sequence ID" value="MBU2787362.1"/>
    <property type="molecule type" value="Genomic_DNA"/>
</dbReference>
<dbReference type="PANTHER" id="PTHR30562:SF1">
    <property type="entry name" value="UVRABC SYSTEM PROTEIN C"/>
    <property type="match status" value="1"/>
</dbReference>
<keyword evidence="6 7" id="KW-0742">SOS response</keyword>
<evidence type="ECO:0000256" key="4">
    <source>
        <dbReference type="ARBA" id="ARBA00022881"/>
    </source>
</evidence>
<dbReference type="GO" id="GO:0009380">
    <property type="term" value="C:excinuclease repair complex"/>
    <property type="evidence" value="ECO:0007669"/>
    <property type="project" value="InterPro"/>
</dbReference>
<dbReference type="NCBIfam" id="TIGR00194">
    <property type="entry name" value="uvrC"/>
    <property type="match status" value="1"/>
</dbReference>
<sequence>MKPSPTESEEATLLREAEQPFVLADFLRQLSAGPGIYQMFSGAGQILYVGKARNLKRRVSSYFHKNRHSPKTQAMLQQVERVEVIHTHTETEALVLEAQLIKRHHPPYNILLRDDKSYPYLLIETHTAFPRMGFHRGAQRAKGHYFGPYPAVSSLRESMVLLQKAFRLRTCEDSVFSNRSRACLHYQIRRCSGPCVGHIRQEDYAADVRATLQFLQGRSDEVLQGLQQRMQTAAENLAFEEAARLRDQVAALSKMQERQYVAQSGGGDFDVLAAVEENGQWCIYLSFLRHGRQLGGRSLFPRHAEGVRGPEMMAAFLGQYYADREIPGNLLLNLPPRGAAVLQEALSELAGRKVLIDQPQRGPRKRWMQMAETNARLALRARAQQAGQGQRRMQLLQELFALEELPQRLECFDISHTRGEAATASCVVFDADGARKDAYRRFNIKGITPGDDYAAMEQAVLRRYARLQDEGQSLPDIVFIDGGPAQLARAVAALAELGIDSVQLCGVSKGTSRRPGLESLHAPQWSAPRQLAADDPALLVIQEIRDEAHRFAITGHRARRAKARQESELDMIDGIGPKRRGALLRRFGGLRGIRDAGVDDLQRVEGIRRELAERIYDHFHPGARP</sequence>
<dbReference type="InterPro" id="IPR035901">
    <property type="entry name" value="GIY-YIG_endonuc_sf"/>
</dbReference>
<dbReference type="InterPro" id="IPR038476">
    <property type="entry name" value="UvrC_RNase_H_dom_sf"/>
</dbReference>
<dbReference type="GO" id="GO:0009432">
    <property type="term" value="P:SOS response"/>
    <property type="evidence" value="ECO:0007669"/>
    <property type="project" value="UniProtKB-UniRule"/>
</dbReference>
<keyword evidence="2 7" id="KW-0227">DNA damage</keyword>
<dbReference type="GO" id="GO:0009381">
    <property type="term" value="F:excinuclease ABC activity"/>
    <property type="evidence" value="ECO:0007669"/>
    <property type="project" value="UniProtKB-UniRule"/>
</dbReference>
<dbReference type="PANTHER" id="PTHR30562">
    <property type="entry name" value="UVRC/OXIDOREDUCTASE"/>
    <property type="match status" value="1"/>
</dbReference>
<keyword evidence="4 7" id="KW-0267">Excision nuclease</keyword>
<protein>
    <recommendedName>
        <fullName evidence="7">UvrABC system protein C</fullName>
        <shortName evidence="7">Protein UvrC</shortName>
    </recommendedName>
    <alternativeName>
        <fullName evidence="7">Excinuclease ABC subunit C</fullName>
    </alternativeName>
</protein>
<dbReference type="FunFam" id="3.40.1440.10:FF:000001">
    <property type="entry name" value="UvrABC system protein C"/>
    <property type="match status" value="1"/>
</dbReference>
<feature type="domain" description="UvrC family homology region profile" evidence="10">
    <location>
        <begin position="271"/>
        <end position="490"/>
    </location>
</feature>
<keyword evidence="12" id="KW-1185">Reference proteome</keyword>
<evidence type="ECO:0000256" key="1">
    <source>
        <dbReference type="ARBA" id="ARBA00022490"/>
    </source>
</evidence>
<dbReference type="AlphaFoldDB" id="A0AAE2YNQ3"/>